<dbReference type="Proteomes" id="UP001107558">
    <property type="component" value="Chromosome 3"/>
</dbReference>
<keyword evidence="5" id="KW-1185">Reference proteome</keyword>
<keyword evidence="3" id="KW-0732">Signal</keyword>
<dbReference type="OrthoDB" id="6022531at2759"/>
<organism evidence="4 5">
    <name type="scientific">Polypedilum vanderplanki</name>
    <name type="common">Sleeping chironomid midge</name>
    <dbReference type="NCBI Taxonomy" id="319348"/>
    <lineage>
        <taxon>Eukaryota</taxon>
        <taxon>Metazoa</taxon>
        <taxon>Ecdysozoa</taxon>
        <taxon>Arthropoda</taxon>
        <taxon>Hexapoda</taxon>
        <taxon>Insecta</taxon>
        <taxon>Pterygota</taxon>
        <taxon>Neoptera</taxon>
        <taxon>Endopterygota</taxon>
        <taxon>Diptera</taxon>
        <taxon>Nematocera</taxon>
        <taxon>Chironomoidea</taxon>
        <taxon>Chironomidae</taxon>
        <taxon>Chironominae</taxon>
        <taxon>Polypedilum</taxon>
        <taxon>Polypedilum</taxon>
    </lineage>
</organism>
<evidence type="ECO:0000256" key="1">
    <source>
        <dbReference type="ARBA" id="ARBA00022614"/>
    </source>
</evidence>
<dbReference type="EMBL" id="JADBJN010000003">
    <property type="protein sequence ID" value="KAG5670413.1"/>
    <property type="molecule type" value="Genomic_DNA"/>
</dbReference>
<dbReference type="PANTHER" id="PTHR24366">
    <property type="entry name" value="IG(IMMUNOGLOBULIN) AND LRR(LEUCINE RICH REPEAT) DOMAINS"/>
    <property type="match status" value="1"/>
</dbReference>
<name>A0A9J6BKW9_POLVA</name>
<proteinExistence type="predicted"/>
<comment type="caution">
    <text evidence="4">The sequence shown here is derived from an EMBL/GenBank/DDBJ whole genome shotgun (WGS) entry which is preliminary data.</text>
</comment>
<dbReference type="InterPro" id="IPR001611">
    <property type="entry name" value="Leu-rich_rpt"/>
</dbReference>
<evidence type="ECO:0000256" key="3">
    <source>
        <dbReference type="SAM" id="SignalP"/>
    </source>
</evidence>
<evidence type="ECO:0008006" key="6">
    <source>
        <dbReference type="Google" id="ProtNLM"/>
    </source>
</evidence>
<evidence type="ECO:0000256" key="2">
    <source>
        <dbReference type="ARBA" id="ARBA00022737"/>
    </source>
</evidence>
<dbReference type="SUPFAM" id="SSF52058">
    <property type="entry name" value="L domain-like"/>
    <property type="match status" value="1"/>
</dbReference>
<evidence type="ECO:0000313" key="4">
    <source>
        <dbReference type="EMBL" id="KAG5670413.1"/>
    </source>
</evidence>
<dbReference type="SMART" id="SM00369">
    <property type="entry name" value="LRR_TYP"/>
    <property type="match status" value="2"/>
</dbReference>
<dbReference type="Pfam" id="PF13855">
    <property type="entry name" value="LRR_8"/>
    <property type="match status" value="1"/>
</dbReference>
<accession>A0A9J6BKW9</accession>
<keyword evidence="1" id="KW-0433">Leucine-rich repeat</keyword>
<keyword evidence="2" id="KW-0677">Repeat</keyword>
<reference evidence="4" key="1">
    <citation type="submission" date="2021-03" db="EMBL/GenBank/DDBJ databases">
        <title>Chromosome level genome of the anhydrobiotic midge Polypedilum vanderplanki.</title>
        <authorList>
            <person name="Yoshida Y."/>
            <person name="Kikawada T."/>
            <person name="Gusev O."/>
        </authorList>
    </citation>
    <scope>NUCLEOTIDE SEQUENCE</scope>
    <source>
        <strain evidence="4">NIAS01</strain>
        <tissue evidence="4">Whole body or cell culture</tissue>
    </source>
</reference>
<feature type="chain" id="PRO_5039942954" description="Leucine rich repeat protein" evidence="3">
    <location>
        <begin position="22"/>
        <end position="247"/>
    </location>
</feature>
<sequence>MLLQISFFLCIICCSQKILEAKCDDYYCTSDPWKCILKGFESVEEIDEFCNRRSVFEYTDINGNINTASGSQFQIIEFQNVTMTRLPSACFTKFTSISELYANNTGIKLIKDDDFQNIRYLQILNLSGNKIDTFENSSFQYLGNLRKIDLSYNNIEKVPIEIFEGMPQSVTVINLNHDQISQFDEQILLRIFKIDQLQKFHDRETNTKISILLSYNKINEFLSTVNKCKLNYNGKRLLELNLSNNFL</sequence>
<dbReference type="AlphaFoldDB" id="A0A9J6BKW9"/>
<dbReference type="Gene3D" id="3.80.10.10">
    <property type="entry name" value="Ribonuclease Inhibitor"/>
    <property type="match status" value="1"/>
</dbReference>
<feature type="signal peptide" evidence="3">
    <location>
        <begin position="1"/>
        <end position="21"/>
    </location>
</feature>
<dbReference type="PANTHER" id="PTHR24366:SF96">
    <property type="entry name" value="LEUCINE RICH REPEAT CONTAINING 53"/>
    <property type="match status" value="1"/>
</dbReference>
<dbReference type="PROSITE" id="PS51450">
    <property type="entry name" value="LRR"/>
    <property type="match status" value="2"/>
</dbReference>
<dbReference type="InterPro" id="IPR032675">
    <property type="entry name" value="LRR_dom_sf"/>
</dbReference>
<dbReference type="InterPro" id="IPR003591">
    <property type="entry name" value="Leu-rich_rpt_typical-subtyp"/>
</dbReference>
<protein>
    <recommendedName>
        <fullName evidence="6">Leucine rich repeat protein</fullName>
    </recommendedName>
</protein>
<gene>
    <name evidence="4" type="ORF">PVAND_000680</name>
</gene>
<evidence type="ECO:0000313" key="5">
    <source>
        <dbReference type="Proteomes" id="UP001107558"/>
    </source>
</evidence>